<reference evidence="1 2" key="1">
    <citation type="submission" date="2019-06" db="EMBL/GenBank/DDBJ databases">
        <title>A chromosomal-level reference genome of Carpinus fangiana (Coryloideae, Betulaceae).</title>
        <authorList>
            <person name="Yang X."/>
            <person name="Wang Z."/>
            <person name="Zhang L."/>
            <person name="Hao G."/>
            <person name="Liu J."/>
            <person name="Yang Y."/>
        </authorList>
    </citation>
    <scope>NUCLEOTIDE SEQUENCE [LARGE SCALE GENOMIC DNA]</scope>
    <source>
        <strain evidence="1">Cfa_2016G</strain>
        <tissue evidence="1">Leaf</tissue>
    </source>
</reference>
<dbReference type="EMBL" id="CM017321">
    <property type="protein sequence ID" value="KAE7997278.1"/>
    <property type="molecule type" value="Genomic_DNA"/>
</dbReference>
<accession>A0A5N6QDA1</accession>
<evidence type="ECO:0000313" key="2">
    <source>
        <dbReference type="Proteomes" id="UP000327013"/>
    </source>
</evidence>
<organism evidence="1 2">
    <name type="scientific">Carpinus fangiana</name>
    <dbReference type="NCBI Taxonomy" id="176857"/>
    <lineage>
        <taxon>Eukaryota</taxon>
        <taxon>Viridiplantae</taxon>
        <taxon>Streptophyta</taxon>
        <taxon>Embryophyta</taxon>
        <taxon>Tracheophyta</taxon>
        <taxon>Spermatophyta</taxon>
        <taxon>Magnoliopsida</taxon>
        <taxon>eudicotyledons</taxon>
        <taxon>Gunneridae</taxon>
        <taxon>Pentapetalae</taxon>
        <taxon>rosids</taxon>
        <taxon>fabids</taxon>
        <taxon>Fagales</taxon>
        <taxon>Betulaceae</taxon>
        <taxon>Carpinus</taxon>
    </lineage>
</organism>
<keyword evidence="2" id="KW-1185">Reference proteome</keyword>
<protein>
    <submittedName>
        <fullName evidence="1">Uncharacterized protein</fullName>
    </submittedName>
</protein>
<dbReference type="AlphaFoldDB" id="A0A5N6QDA1"/>
<name>A0A5N6QDA1_9ROSI</name>
<evidence type="ECO:0000313" key="1">
    <source>
        <dbReference type="EMBL" id="KAE7997278.1"/>
    </source>
</evidence>
<sequence>MAQTRHANGADWHETVSQESGSHRCSIVVPEGEEGRGGYFLLRNWERELPFSIILMAMWEQGHSSSIALWWFVLCGGATKDATAVEVSYSACPPYGVWYEEGSQPICWLRPNCGYGSFKLGIGSYNSALSIGLLEDTLEALANIVPSVCVEQLPGNAPSLGVGDVVLLAVVEDVEKAAQPSPRDFVAVSELVGSPPAMENPSVLCVT</sequence>
<proteinExistence type="predicted"/>
<gene>
    <name evidence="1" type="ORF">FH972_001925</name>
</gene>
<dbReference type="Proteomes" id="UP000327013">
    <property type="component" value="Chromosome 1"/>
</dbReference>